<organism evidence="1">
    <name type="scientific">Woronichinia naegeliana WA131</name>
    <dbReference type="NCBI Taxonomy" id="2824559"/>
    <lineage>
        <taxon>Bacteria</taxon>
        <taxon>Bacillati</taxon>
        <taxon>Cyanobacteriota</taxon>
        <taxon>Cyanophyceae</taxon>
        <taxon>Synechococcales</taxon>
        <taxon>Coelosphaeriaceae</taxon>
        <taxon>Woronichinia</taxon>
    </lineage>
</organism>
<dbReference type="AlphaFoldDB" id="A0A977KVT0"/>
<protein>
    <submittedName>
        <fullName evidence="1">Uncharacterized protein</fullName>
    </submittedName>
</protein>
<dbReference type="Proteomes" id="UP001065613">
    <property type="component" value="Chromosome"/>
</dbReference>
<sequence>MTIDNPQEVKSLIKKMEAILPIPVRGTPELLKTLANQGDKYKPDHEFLIEKILYAGDEGGISCVLKLAPTAKSLVCASLTHLKIANNHPLADEIQVYQKKRAMLLALEDGKKGKAKRLAQQSRPKKGFG</sequence>
<evidence type="ECO:0000313" key="1">
    <source>
        <dbReference type="EMBL" id="UXE59841.1"/>
    </source>
</evidence>
<dbReference type="KEGG" id="wna:KA717_29695"/>
<dbReference type="EMBL" id="CP073041">
    <property type="protein sequence ID" value="UXE59841.1"/>
    <property type="molecule type" value="Genomic_DNA"/>
</dbReference>
<proteinExistence type="predicted"/>
<reference evidence="1" key="1">
    <citation type="submission" date="2021-04" db="EMBL/GenBank/DDBJ databases">
        <title>Genome sequence of Woronichinia naegeliana from Washington state freshwater lake bloom.</title>
        <authorList>
            <person name="Dreher T.W."/>
        </authorList>
    </citation>
    <scope>NUCLEOTIDE SEQUENCE</scope>
    <source>
        <strain evidence="1">WA131</strain>
    </source>
</reference>
<accession>A0A977KVT0</accession>
<name>A0A977KVT0_9CYAN</name>
<gene>
    <name evidence="1" type="ORF">KA717_29695</name>
</gene>